<dbReference type="Pfam" id="PF06580">
    <property type="entry name" value="His_kinase"/>
    <property type="match status" value="1"/>
</dbReference>
<keyword evidence="6" id="KW-1133">Transmembrane helix</keyword>
<keyword evidence="4 8" id="KW-0808">Transferase</keyword>
<protein>
    <submittedName>
        <fullName evidence="8">Sensor histidine kinase</fullName>
        <ecNumber evidence="8">2.7.13.3</ecNumber>
    </submittedName>
</protein>
<proteinExistence type="predicted"/>
<dbReference type="InterPro" id="IPR003660">
    <property type="entry name" value="HAMP_dom"/>
</dbReference>
<evidence type="ECO:0000259" key="7">
    <source>
        <dbReference type="PROSITE" id="PS50885"/>
    </source>
</evidence>
<keyword evidence="8" id="KW-0418">Kinase</keyword>
<feature type="transmembrane region" description="Helical" evidence="6">
    <location>
        <begin position="12"/>
        <end position="36"/>
    </location>
</feature>
<sequence length="582" mass="68016">MFSIPVHPLRKTIFVRLIVMYLAVILPIISLGVYLYNWSYHNASQEISKNTLIQLDSYLENLNREIQWLEIQQFDILQDNELRKVAFTWGVMDNVQRKSSMNYMVHRLTSIKNTSNYIKDIFIHIITIDKTISAGNAVQDFDHLKYEYILSGIQGNERRLIKKEDSLYLSTSMMGVNNVNEPFAVVQIEFDTEELKAALDKINLYPKSGSFLLSEEMGLIVVAGEESPHIKESYRNAVNRSIDIMNLVDVEGENYHIDKAYSEEMGLFVVSYLPEEVVSRPLNKFSNWALVFAFTSISALIIYAYSTYRLVHRPLLLLIQGFKRMEKGHLDMPIKHEKTDEFGFLYDRYNKMLIRLQMLIDQDYKQKMMMQKAELKQLQSQINPHFLYNSFFILNSLAKLEDTERIELFTKMLGEYFRFITRNGDNDVLLVDEIKHARTYTEIQNLRFSRRISVQFDELPKEMERIKVPRLIVQPIIENAYEHSLEKMSDQGLLLVTFEMHDNEFSIIVEDNGDTLSDDDIHKLSERLAMKEDNQELTGIINIHRRIELIYGQGSGVFLSRSTLNGLKVMVRINLEKENSDV</sequence>
<dbReference type="Proteomes" id="UP001589838">
    <property type="component" value="Unassembled WGS sequence"/>
</dbReference>
<dbReference type="Pfam" id="PF00672">
    <property type="entry name" value="HAMP"/>
    <property type="match status" value="1"/>
</dbReference>
<feature type="transmembrane region" description="Helical" evidence="6">
    <location>
        <begin position="285"/>
        <end position="305"/>
    </location>
</feature>
<organism evidence="8 9">
    <name type="scientific">Halalkalibacter kiskunsagensis</name>
    <dbReference type="NCBI Taxonomy" id="1548599"/>
    <lineage>
        <taxon>Bacteria</taxon>
        <taxon>Bacillati</taxon>
        <taxon>Bacillota</taxon>
        <taxon>Bacilli</taxon>
        <taxon>Bacillales</taxon>
        <taxon>Bacillaceae</taxon>
        <taxon>Halalkalibacter</taxon>
    </lineage>
</organism>
<dbReference type="SMART" id="SM00304">
    <property type="entry name" value="HAMP"/>
    <property type="match status" value="1"/>
</dbReference>
<dbReference type="GO" id="GO:0004673">
    <property type="term" value="F:protein histidine kinase activity"/>
    <property type="evidence" value="ECO:0007669"/>
    <property type="project" value="UniProtKB-EC"/>
</dbReference>
<gene>
    <name evidence="8" type="ORF">ACFFHM_09600</name>
</gene>
<dbReference type="RefSeq" id="WP_335960492.1">
    <property type="nucleotide sequence ID" value="NZ_JAXBLX010000010.1"/>
</dbReference>
<dbReference type="InterPro" id="IPR050640">
    <property type="entry name" value="Bact_2-comp_sensor_kinase"/>
</dbReference>
<dbReference type="EMBL" id="JBHLUX010000025">
    <property type="protein sequence ID" value="MFC0470739.1"/>
    <property type="molecule type" value="Genomic_DNA"/>
</dbReference>
<dbReference type="SUPFAM" id="SSF158472">
    <property type="entry name" value="HAMP domain-like"/>
    <property type="match status" value="1"/>
</dbReference>
<dbReference type="EC" id="2.7.13.3" evidence="8"/>
<evidence type="ECO:0000256" key="4">
    <source>
        <dbReference type="ARBA" id="ARBA00022679"/>
    </source>
</evidence>
<accession>A0ABV6KBP8</accession>
<keyword evidence="3" id="KW-0597">Phosphoprotein</keyword>
<evidence type="ECO:0000313" key="8">
    <source>
        <dbReference type="EMBL" id="MFC0470739.1"/>
    </source>
</evidence>
<dbReference type="SUPFAM" id="SSF55874">
    <property type="entry name" value="ATPase domain of HSP90 chaperone/DNA topoisomerase II/histidine kinase"/>
    <property type="match status" value="1"/>
</dbReference>
<evidence type="ECO:0000256" key="2">
    <source>
        <dbReference type="ARBA" id="ARBA00022475"/>
    </source>
</evidence>
<dbReference type="PANTHER" id="PTHR34220:SF7">
    <property type="entry name" value="SENSOR HISTIDINE KINASE YPDA"/>
    <property type="match status" value="1"/>
</dbReference>
<evidence type="ECO:0000256" key="1">
    <source>
        <dbReference type="ARBA" id="ARBA00004651"/>
    </source>
</evidence>
<comment type="subcellular location">
    <subcellularLocation>
        <location evidence="1">Cell membrane</location>
        <topology evidence="1">Multi-pass membrane protein</topology>
    </subcellularLocation>
</comment>
<evidence type="ECO:0000256" key="3">
    <source>
        <dbReference type="ARBA" id="ARBA00022553"/>
    </source>
</evidence>
<evidence type="ECO:0000256" key="6">
    <source>
        <dbReference type="SAM" id="Phobius"/>
    </source>
</evidence>
<name>A0ABV6KBP8_9BACI</name>
<keyword evidence="2" id="KW-1003">Cell membrane</keyword>
<evidence type="ECO:0000313" key="9">
    <source>
        <dbReference type="Proteomes" id="UP001589838"/>
    </source>
</evidence>
<dbReference type="PROSITE" id="PS50885">
    <property type="entry name" value="HAMP"/>
    <property type="match status" value="1"/>
</dbReference>
<dbReference type="Gene3D" id="3.30.565.10">
    <property type="entry name" value="Histidine kinase-like ATPase, C-terminal domain"/>
    <property type="match status" value="1"/>
</dbReference>
<dbReference type="InterPro" id="IPR010559">
    <property type="entry name" value="Sig_transdc_His_kin_internal"/>
</dbReference>
<evidence type="ECO:0000256" key="5">
    <source>
        <dbReference type="ARBA" id="ARBA00023136"/>
    </source>
</evidence>
<keyword evidence="5 6" id="KW-0472">Membrane</keyword>
<dbReference type="PANTHER" id="PTHR34220">
    <property type="entry name" value="SENSOR HISTIDINE KINASE YPDA"/>
    <property type="match status" value="1"/>
</dbReference>
<dbReference type="Gene3D" id="6.10.340.10">
    <property type="match status" value="1"/>
</dbReference>
<feature type="domain" description="HAMP" evidence="7">
    <location>
        <begin position="309"/>
        <end position="361"/>
    </location>
</feature>
<comment type="caution">
    <text evidence="8">The sequence shown here is derived from an EMBL/GenBank/DDBJ whole genome shotgun (WGS) entry which is preliminary data.</text>
</comment>
<keyword evidence="9" id="KW-1185">Reference proteome</keyword>
<dbReference type="InterPro" id="IPR036890">
    <property type="entry name" value="HATPase_C_sf"/>
</dbReference>
<keyword evidence="6" id="KW-0812">Transmembrane</keyword>
<reference evidence="8 9" key="1">
    <citation type="submission" date="2024-09" db="EMBL/GenBank/DDBJ databases">
        <authorList>
            <person name="Sun Q."/>
            <person name="Mori K."/>
        </authorList>
    </citation>
    <scope>NUCLEOTIDE SEQUENCE [LARGE SCALE GENOMIC DNA]</scope>
    <source>
        <strain evidence="8 9">NCAIM B.02610</strain>
    </source>
</reference>
<dbReference type="CDD" id="cd06225">
    <property type="entry name" value="HAMP"/>
    <property type="match status" value="1"/>
</dbReference>